<evidence type="ECO:0000313" key="5">
    <source>
        <dbReference type="EMBL" id="SMX36195.1"/>
    </source>
</evidence>
<dbReference type="InterPro" id="IPR011711">
    <property type="entry name" value="GntR_C"/>
</dbReference>
<dbReference type="GO" id="GO:0003700">
    <property type="term" value="F:DNA-binding transcription factor activity"/>
    <property type="evidence" value="ECO:0007669"/>
    <property type="project" value="InterPro"/>
</dbReference>
<dbReference type="SUPFAM" id="SSF48008">
    <property type="entry name" value="GntR ligand-binding domain-like"/>
    <property type="match status" value="1"/>
</dbReference>
<keyword evidence="3" id="KW-0804">Transcription</keyword>
<dbReference type="Gene3D" id="1.20.120.530">
    <property type="entry name" value="GntR ligand-binding domain-like"/>
    <property type="match status" value="1"/>
</dbReference>
<dbReference type="InterPro" id="IPR036388">
    <property type="entry name" value="WH-like_DNA-bd_sf"/>
</dbReference>
<organism evidence="5 6">
    <name type="scientific">Pelagimonas varians</name>
    <dbReference type="NCBI Taxonomy" id="696760"/>
    <lineage>
        <taxon>Bacteria</taxon>
        <taxon>Pseudomonadati</taxon>
        <taxon>Pseudomonadota</taxon>
        <taxon>Alphaproteobacteria</taxon>
        <taxon>Rhodobacterales</taxon>
        <taxon>Roseobacteraceae</taxon>
        <taxon>Pelagimonas</taxon>
    </lineage>
</organism>
<dbReference type="EMBL" id="FXYH01000002">
    <property type="protein sequence ID" value="SMX36195.1"/>
    <property type="molecule type" value="Genomic_DNA"/>
</dbReference>
<name>A0A238JZY5_9RHOB</name>
<evidence type="ECO:0000256" key="3">
    <source>
        <dbReference type="ARBA" id="ARBA00023163"/>
    </source>
</evidence>
<evidence type="ECO:0000313" key="6">
    <source>
        <dbReference type="Proteomes" id="UP000220836"/>
    </source>
</evidence>
<dbReference type="Gene3D" id="1.10.10.10">
    <property type="entry name" value="Winged helix-like DNA-binding domain superfamily/Winged helix DNA-binding domain"/>
    <property type="match status" value="1"/>
</dbReference>
<dbReference type="InterPro" id="IPR000524">
    <property type="entry name" value="Tscrpt_reg_HTH_GntR"/>
</dbReference>
<protein>
    <submittedName>
        <fullName evidence="5">Putative HTH-type transcriptional regulator YdfH</fullName>
    </submittedName>
</protein>
<sequence length="225" mass="24909">MTQTDTKPQSNTQRAIHALREMIFAGDLPAGSDHLESELAAHLGMSRTPVREAALTLEGQGLLEMRPRKGVRILPVSPGDMREIYDVLTELESLAARLAAERQPSKDELVPLAKAIADMDVALAKSDLDGWADADERFHTELVRLGGNSRVQMVVAMMSDQVRRARSITLHMRPPPSKSNEDHRLVYDAIKSGDADQAHAIHRAHRQAAKDLIVALLEKHKLSRI</sequence>
<dbReference type="PROSITE" id="PS50949">
    <property type="entry name" value="HTH_GNTR"/>
    <property type="match status" value="1"/>
</dbReference>
<keyword evidence="1" id="KW-0805">Transcription regulation</keyword>
<dbReference type="InterPro" id="IPR036390">
    <property type="entry name" value="WH_DNA-bd_sf"/>
</dbReference>
<accession>A0A238JZY5</accession>
<dbReference type="PANTHER" id="PTHR43537:SF44">
    <property type="entry name" value="GNTR FAMILY REGULATORY PROTEIN"/>
    <property type="match status" value="1"/>
</dbReference>
<evidence type="ECO:0000256" key="2">
    <source>
        <dbReference type="ARBA" id="ARBA00023125"/>
    </source>
</evidence>
<dbReference type="Proteomes" id="UP000220836">
    <property type="component" value="Unassembled WGS sequence"/>
</dbReference>
<dbReference type="GO" id="GO:0003677">
    <property type="term" value="F:DNA binding"/>
    <property type="evidence" value="ECO:0007669"/>
    <property type="project" value="UniProtKB-KW"/>
</dbReference>
<proteinExistence type="predicted"/>
<dbReference type="SUPFAM" id="SSF46785">
    <property type="entry name" value="Winged helix' DNA-binding domain"/>
    <property type="match status" value="1"/>
</dbReference>
<dbReference type="Pfam" id="PF07729">
    <property type="entry name" value="FCD"/>
    <property type="match status" value="1"/>
</dbReference>
<dbReference type="InterPro" id="IPR008920">
    <property type="entry name" value="TF_FadR/GntR_C"/>
</dbReference>
<feature type="domain" description="HTH gntR-type" evidence="4">
    <location>
        <begin position="9"/>
        <end position="76"/>
    </location>
</feature>
<dbReference type="SMART" id="SM00345">
    <property type="entry name" value="HTH_GNTR"/>
    <property type="match status" value="1"/>
</dbReference>
<dbReference type="RefSeq" id="WP_245910713.1">
    <property type="nucleotide sequence ID" value="NZ_FXYH01000002.1"/>
</dbReference>
<dbReference type="CDD" id="cd07377">
    <property type="entry name" value="WHTH_GntR"/>
    <property type="match status" value="1"/>
</dbReference>
<evidence type="ECO:0000256" key="1">
    <source>
        <dbReference type="ARBA" id="ARBA00023015"/>
    </source>
</evidence>
<evidence type="ECO:0000259" key="4">
    <source>
        <dbReference type="PROSITE" id="PS50949"/>
    </source>
</evidence>
<gene>
    <name evidence="5" type="primary">ydfH_1</name>
    <name evidence="5" type="ORF">PEV8663_00731</name>
</gene>
<dbReference type="SMART" id="SM00895">
    <property type="entry name" value="FCD"/>
    <property type="match status" value="1"/>
</dbReference>
<keyword evidence="6" id="KW-1185">Reference proteome</keyword>
<dbReference type="PANTHER" id="PTHR43537">
    <property type="entry name" value="TRANSCRIPTIONAL REGULATOR, GNTR FAMILY"/>
    <property type="match status" value="1"/>
</dbReference>
<keyword evidence="2" id="KW-0238">DNA-binding</keyword>
<dbReference type="Pfam" id="PF00392">
    <property type="entry name" value="GntR"/>
    <property type="match status" value="1"/>
</dbReference>
<dbReference type="AlphaFoldDB" id="A0A238JZY5"/>
<reference evidence="5 6" key="1">
    <citation type="submission" date="2017-05" db="EMBL/GenBank/DDBJ databases">
        <authorList>
            <person name="Song R."/>
            <person name="Chenine A.L."/>
            <person name="Ruprecht R.M."/>
        </authorList>
    </citation>
    <scope>NUCLEOTIDE SEQUENCE [LARGE SCALE GENOMIC DNA]</scope>
    <source>
        <strain evidence="5 6">CECT 8663</strain>
    </source>
</reference>